<organism evidence="6 7">
    <name type="scientific">Decorospora gaudefroyi</name>
    <dbReference type="NCBI Taxonomy" id="184978"/>
    <lineage>
        <taxon>Eukaryota</taxon>
        <taxon>Fungi</taxon>
        <taxon>Dikarya</taxon>
        <taxon>Ascomycota</taxon>
        <taxon>Pezizomycotina</taxon>
        <taxon>Dothideomycetes</taxon>
        <taxon>Pleosporomycetidae</taxon>
        <taxon>Pleosporales</taxon>
        <taxon>Pleosporineae</taxon>
        <taxon>Pleosporaceae</taxon>
        <taxon>Decorospora</taxon>
    </lineage>
</organism>
<protein>
    <recommendedName>
        <fullName evidence="5">NOT2/NOT3/NOT5 C-terminal domain-containing protein</fullName>
    </recommendedName>
</protein>
<dbReference type="PANTHER" id="PTHR23326">
    <property type="entry name" value="CCR4 NOT-RELATED"/>
    <property type="match status" value="1"/>
</dbReference>
<evidence type="ECO:0000256" key="4">
    <source>
        <dbReference type="SAM" id="MobiDB-lite"/>
    </source>
</evidence>
<dbReference type="Proteomes" id="UP000800040">
    <property type="component" value="Unassembled WGS sequence"/>
</dbReference>
<feature type="compositionally biased region" description="Gly residues" evidence="4">
    <location>
        <begin position="156"/>
        <end position="165"/>
    </location>
</feature>
<feature type="compositionally biased region" description="Polar residues" evidence="4">
    <location>
        <begin position="76"/>
        <end position="101"/>
    </location>
</feature>
<feature type="compositionally biased region" description="Low complexity" evidence="4">
    <location>
        <begin position="102"/>
        <end position="150"/>
    </location>
</feature>
<comment type="similarity">
    <text evidence="1">Belongs to the CNOT2/3/5 family.</text>
</comment>
<proteinExistence type="inferred from homology"/>
<dbReference type="Gene3D" id="2.30.30.1020">
    <property type="entry name" value="CCR4-NOT complex subunit 2/3/5, C-terminal domain"/>
    <property type="match status" value="1"/>
</dbReference>
<evidence type="ECO:0000313" key="7">
    <source>
        <dbReference type="Proteomes" id="UP000800040"/>
    </source>
</evidence>
<dbReference type="OrthoDB" id="25391at2759"/>
<dbReference type="InterPro" id="IPR038635">
    <property type="entry name" value="CCR4-NOT_su2/3/5_C_sf"/>
</dbReference>
<feature type="region of interest" description="Disordered" evidence="4">
    <location>
        <begin position="1"/>
        <end position="22"/>
    </location>
</feature>
<accession>A0A6A5KKT4</accession>
<feature type="compositionally biased region" description="Polar residues" evidence="4">
    <location>
        <begin position="215"/>
        <end position="234"/>
    </location>
</feature>
<evidence type="ECO:0000313" key="6">
    <source>
        <dbReference type="EMBL" id="KAF1834073.1"/>
    </source>
</evidence>
<dbReference type="InterPro" id="IPR007282">
    <property type="entry name" value="NOT2/3/5_C"/>
</dbReference>
<dbReference type="GO" id="GO:0000289">
    <property type="term" value="P:nuclear-transcribed mRNA poly(A) tail shortening"/>
    <property type="evidence" value="ECO:0007669"/>
    <property type="project" value="UniProtKB-ARBA"/>
</dbReference>
<evidence type="ECO:0000256" key="2">
    <source>
        <dbReference type="ARBA" id="ARBA00023015"/>
    </source>
</evidence>
<reference evidence="6" key="1">
    <citation type="submission" date="2020-01" db="EMBL/GenBank/DDBJ databases">
        <authorList>
            <consortium name="DOE Joint Genome Institute"/>
            <person name="Haridas S."/>
            <person name="Albert R."/>
            <person name="Binder M."/>
            <person name="Bloem J."/>
            <person name="Labutti K."/>
            <person name="Salamov A."/>
            <person name="Andreopoulos B."/>
            <person name="Baker S.E."/>
            <person name="Barry K."/>
            <person name="Bills G."/>
            <person name="Bluhm B.H."/>
            <person name="Cannon C."/>
            <person name="Castanera R."/>
            <person name="Culley D.E."/>
            <person name="Daum C."/>
            <person name="Ezra D."/>
            <person name="Gonzalez J.B."/>
            <person name="Henrissat B."/>
            <person name="Kuo A."/>
            <person name="Liang C."/>
            <person name="Lipzen A."/>
            <person name="Lutzoni F."/>
            <person name="Magnuson J."/>
            <person name="Mondo S."/>
            <person name="Nolan M."/>
            <person name="Ohm R."/>
            <person name="Pangilinan J."/>
            <person name="Park H.-J."/>
            <person name="Ramirez L."/>
            <person name="Alfaro M."/>
            <person name="Sun H."/>
            <person name="Tritt A."/>
            <person name="Yoshinaga Y."/>
            <person name="Zwiers L.-H."/>
            <person name="Turgeon B.G."/>
            <person name="Goodwin S.B."/>
            <person name="Spatafora J.W."/>
            <person name="Crous P.W."/>
            <person name="Grigoriev I.V."/>
        </authorList>
    </citation>
    <scope>NUCLEOTIDE SEQUENCE</scope>
    <source>
        <strain evidence="6">P77</strain>
    </source>
</reference>
<dbReference type="GO" id="GO:0006355">
    <property type="term" value="P:regulation of DNA-templated transcription"/>
    <property type="evidence" value="ECO:0007669"/>
    <property type="project" value="InterPro"/>
</dbReference>
<feature type="domain" description="NOT2/NOT3/NOT5 C-terminal" evidence="5">
    <location>
        <begin position="376"/>
        <end position="499"/>
    </location>
</feature>
<dbReference type="EMBL" id="ML975308">
    <property type="protein sequence ID" value="KAF1834073.1"/>
    <property type="molecule type" value="Genomic_DNA"/>
</dbReference>
<name>A0A6A5KKT4_9PLEO</name>
<evidence type="ECO:0000256" key="3">
    <source>
        <dbReference type="ARBA" id="ARBA00023163"/>
    </source>
</evidence>
<dbReference type="GO" id="GO:0030015">
    <property type="term" value="C:CCR4-NOT core complex"/>
    <property type="evidence" value="ECO:0007669"/>
    <property type="project" value="InterPro"/>
</dbReference>
<feature type="compositionally biased region" description="Polar residues" evidence="4">
    <location>
        <begin position="42"/>
        <end position="57"/>
    </location>
</feature>
<evidence type="ECO:0000256" key="1">
    <source>
        <dbReference type="ARBA" id="ARBA00007682"/>
    </source>
</evidence>
<feature type="region of interest" description="Disordered" evidence="4">
    <location>
        <begin position="213"/>
        <end position="248"/>
    </location>
</feature>
<dbReference type="Pfam" id="PF04153">
    <property type="entry name" value="NOT2_3_5_C"/>
    <property type="match status" value="1"/>
</dbReference>
<sequence>MFQTQQNPGRGAPLGANRLQNGKMGAASQWGFAAQMGAPGLSNAQTRTNGGAMSSFAQAMGGSQPHTPLNLEEFPSLSSAPQAQQNTSAQQMWANPTLRSTQQNQQNQQNTIGRPQGQAQQQAQAGQTANQQQLNQGQDDSSQSQFSGAGDDYRYGGQGGVGQLGGVQPQTGNIEEFPPLGGAGGEIAPDRRAGLIQNAAAFGANANNAFPGLGQTRNGLSSPTDSQQDRTLNPTVGGRGLQGASGVSRTPFENMRATAGNLQEGNQRTGQLNTMFSQLGPQIGMRAGGDLAPGAQRSQQTHFEQTFGAEALGSPNAQNLVHKRLSEMTDSERYSLPGLLSMIPLESPDYSHLAMGQDLTVLGLDLSRPDNSPLHPTFGSPFVAPNEKPVIPPNFTLPAAYTVTNVPSLHSKMTSFSAETLLAIFYQFPRDILQELAAQELYNRDWRWHIKLQQWMMKDPDLPAPIRLSPKEERGWYLFFDITNWRRERREFELNYDHLDQRHGSPAMAGQM</sequence>
<keyword evidence="7" id="KW-1185">Reference proteome</keyword>
<dbReference type="InterPro" id="IPR040168">
    <property type="entry name" value="Not2/3/5"/>
</dbReference>
<dbReference type="AlphaFoldDB" id="A0A6A5KKT4"/>
<evidence type="ECO:0000259" key="5">
    <source>
        <dbReference type="Pfam" id="PF04153"/>
    </source>
</evidence>
<feature type="region of interest" description="Disordered" evidence="4">
    <location>
        <begin position="41"/>
        <end position="188"/>
    </location>
</feature>
<gene>
    <name evidence="6" type="ORF">BDW02DRAFT_499246</name>
</gene>
<keyword evidence="2" id="KW-0805">Transcription regulation</keyword>
<keyword evidence="3" id="KW-0804">Transcription</keyword>